<evidence type="ECO:0000256" key="1">
    <source>
        <dbReference type="SAM" id="MobiDB-lite"/>
    </source>
</evidence>
<evidence type="ECO:0000313" key="3">
    <source>
        <dbReference type="Proteomes" id="UP000237000"/>
    </source>
</evidence>
<comment type="caution">
    <text evidence="2">The sequence shown here is derived from an EMBL/GenBank/DDBJ whole genome shotgun (WGS) entry which is preliminary data.</text>
</comment>
<dbReference type="InParanoid" id="A0A2P5FLF1"/>
<feature type="compositionally biased region" description="Polar residues" evidence="1">
    <location>
        <begin position="95"/>
        <end position="116"/>
    </location>
</feature>
<reference evidence="3" key="1">
    <citation type="submission" date="2016-06" db="EMBL/GenBank/DDBJ databases">
        <title>Parallel loss of symbiosis genes in relatives of nitrogen-fixing non-legume Parasponia.</title>
        <authorList>
            <person name="Van Velzen R."/>
            <person name="Holmer R."/>
            <person name="Bu F."/>
            <person name="Rutten L."/>
            <person name="Van Zeijl A."/>
            <person name="Liu W."/>
            <person name="Santuari L."/>
            <person name="Cao Q."/>
            <person name="Sharma T."/>
            <person name="Shen D."/>
            <person name="Roswanjaya Y."/>
            <person name="Wardhani T."/>
            <person name="Kalhor M.S."/>
            <person name="Jansen J."/>
            <person name="Van den Hoogen J."/>
            <person name="Gungor B."/>
            <person name="Hartog M."/>
            <person name="Hontelez J."/>
            <person name="Verver J."/>
            <person name="Yang W.-C."/>
            <person name="Schijlen E."/>
            <person name="Repin R."/>
            <person name="Schilthuizen M."/>
            <person name="Schranz E."/>
            <person name="Heidstra R."/>
            <person name="Miyata K."/>
            <person name="Fedorova E."/>
            <person name="Kohlen W."/>
            <person name="Bisseling T."/>
            <person name="Smit S."/>
            <person name="Geurts R."/>
        </authorList>
    </citation>
    <scope>NUCLEOTIDE SEQUENCE [LARGE SCALE GENOMIC DNA]</scope>
    <source>
        <strain evidence="3">cv. RG33-2</strain>
    </source>
</reference>
<dbReference type="AlphaFoldDB" id="A0A2P5FLF1"/>
<name>A0A2P5FLF1_TREOI</name>
<evidence type="ECO:0000313" key="2">
    <source>
        <dbReference type="EMBL" id="PON98621.1"/>
    </source>
</evidence>
<keyword evidence="3" id="KW-1185">Reference proteome</keyword>
<dbReference type="EMBL" id="JXTC01000023">
    <property type="protein sequence ID" value="PON98621.1"/>
    <property type="molecule type" value="Genomic_DNA"/>
</dbReference>
<dbReference type="Proteomes" id="UP000237000">
    <property type="component" value="Unassembled WGS sequence"/>
</dbReference>
<organism evidence="2 3">
    <name type="scientific">Trema orientale</name>
    <name type="common">Charcoal tree</name>
    <name type="synonym">Celtis orientalis</name>
    <dbReference type="NCBI Taxonomy" id="63057"/>
    <lineage>
        <taxon>Eukaryota</taxon>
        <taxon>Viridiplantae</taxon>
        <taxon>Streptophyta</taxon>
        <taxon>Embryophyta</taxon>
        <taxon>Tracheophyta</taxon>
        <taxon>Spermatophyta</taxon>
        <taxon>Magnoliopsida</taxon>
        <taxon>eudicotyledons</taxon>
        <taxon>Gunneridae</taxon>
        <taxon>Pentapetalae</taxon>
        <taxon>rosids</taxon>
        <taxon>fabids</taxon>
        <taxon>Rosales</taxon>
        <taxon>Cannabaceae</taxon>
        <taxon>Trema</taxon>
    </lineage>
</organism>
<feature type="region of interest" description="Disordered" evidence="1">
    <location>
        <begin position="78"/>
        <end position="122"/>
    </location>
</feature>
<sequence>MGESLTEFCPCIQRIDSTNTGDRSYGGIKKMWCDYCHKPRHTKKTRWKLHRKPLNWKGNKPNQESRGFQAAEIEEALPSSRGGHHSDHLGHSISLHKSQIRSKNYTSSQVGPNPLTQYPCPY</sequence>
<gene>
    <name evidence="2" type="ORF">TorRG33x02_055210</name>
</gene>
<dbReference type="OrthoDB" id="1738167at2759"/>
<proteinExistence type="predicted"/>
<protein>
    <submittedName>
        <fullName evidence="2">Uncharacterized protein</fullName>
    </submittedName>
</protein>
<accession>A0A2P5FLF1</accession>